<organism evidence="2 3">
    <name type="scientific">Coprinellus micaceus</name>
    <name type="common">Glistening ink-cap mushroom</name>
    <name type="synonym">Coprinus micaceus</name>
    <dbReference type="NCBI Taxonomy" id="71717"/>
    <lineage>
        <taxon>Eukaryota</taxon>
        <taxon>Fungi</taxon>
        <taxon>Dikarya</taxon>
        <taxon>Basidiomycota</taxon>
        <taxon>Agaricomycotina</taxon>
        <taxon>Agaricomycetes</taxon>
        <taxon>Agaricomycetidae</taxon>
        <taxon>Agaricales</taxon>
        <taxon>Agaricineae</taxon>
        <taxon>Psathyrellaceae</taxon>
        <taxon>Coprinellus</taxon>
    </lineage>
</organism>
<keyword evidence="1" id="KW-0472">Membrane</keyword>
<dbReference type="Proteomes" id="UP000298030">
    <property type="component" value="Unassembled WGS sequence"/>
</dbReference>
<keyword evidence="1" id="KW-0812">Transmembrane</keyword>
<feature type="transmembrane region" description="Helical" evidence="1">
    <location>
        <begin position="142"/>
        <end position="165"/>
    </location>
</feature>
<dbReference type="STRING" id="71717.A0A4Y7TA57"/>
<sequence length="191" mass="20779">TVAEAQTRYVNMLLALDHIPPINDMLAFSSCWLLLAGFVVLPGTIKKTIPDLVKDNVQDENLQKALNLVIEHVPLVAVAGAVSGIGLTGMAIMWIRWRGNYIWLVRNIFLPGCTNALAGLVSTLVSIFVINKGQLDTLSIVVLSVVGGVTLFNFLMIVLHQWILLASLQREHKRLVGKHSAGKTGAGKYKG</sequence>
<keyword evidence="3" id="KW-1185">Reference proteome</keyword>
<proteinExistence type="predicted"/>
<name>A0A4Y7TA57_COPMI</name>
<dbReference type="AlphaFoldDB" id="A0A4Y7TA57"/>
<reference evidence="2 3" key="1">
    <citation type="journal article" date="2019" name="Nat. Ecol. Evol.">
        <title>Megaphylogeny resolves global patterns of mushroom evolution.</title>
        <authorList>
            <person name="Varga T."/>
            <person name="Krizsan K."/>
            <person name="Foldi C."/>
            <person name="Dima B."/>
            <person name="Sanchez-Garcia M."/>
            <person name="Sanchez-Ramirez S."/>
            <person name="Szollosi G.J."/>
            <person name="Szarkandi J.G."/>
            <person name="Papp V."/>
            <person name="Albert L."/>
            <person name="Andreopoulos W."/>
            <person name="Angelini C."/>
            <person name="Antonin V."/>
            <person name="Barry K.W."/>
            <person name="Bougher N.L."/>
            <person name="Buchanan P."/>
            <person name="Buyck B."/>
            <person name="Bense V."/>
            <person name="Catcheside P."/>
            <person name="Chovatia M."/>
            <person name="Cooper J."/>
            <person name="Damon W."/>
            <person name="Desjardin D."/>
            <person name="Finy P."/>
            <person name="Geml J."/>
            <person name="Haridas S."/>
            <person name="Hughes K."/>
            <person name="Justo A."/>
            <person name="Karasinski D."/>
            <person name="Kautmanova I."/>
            <person name="Kiss B."/>
            <person name="Kocsube S."/>
            <person name="Kotiranta H."/>
            <person name="LaButti K.M."/>
            <person name="Lechner B.E."/>
            <person name="Liimatainen K."/>
            <person name="Lipzen A."/>
            <person name="Lukacs Z."/>
            <person name="Mihaltcheva S."/>
            <person name="Morgado L.N."/>
            <person name="Niskanen T."/>
            <person name="Noordeloos M.E."/>
            <person name="Ohm R.A."/>
            <person name="Ortiz-Santana B."/>
            <person name="Ovrebo C."/>
            <person name="Racz N."/>
            <person name="Riley R."/>
            <person name="Savchenko A."/>
            <person name="Shiryaev A."/>
            <person name="Soop K."/>
            <person name="Spirin V."/>
            <person name="Szebenyi C."/>
            <person name="Tomsovsky M."/>
            <person name="Tulloss R.E."/>
            <person name="Uehling J."/>
            <person name="Grigoriev I.V."/>
            <person name="Vagvolgyi C."/>
            <person name="Papp T."/>
            <person name="Martin F.M."/>
            <person name="Miettinen O."/>
            <person name="Hibbett D.S."/>
            <person name="Nagy L.G."/>
        </authorList>
    </citation>
    <scope>NUCLEOTIDE SEQUENCE [LARGE SCALE GENOMIC DNA]</scope>
    <source>
        <strain evidence="2 3">FP101781</strain>
    </source>
</reference>
<protein>
    <submittedName>
        <fullName evidence="2">Uncharacterized protein</fullName>
    </submittedName>
</protein>
<dbReference type="EMBL" id="QPFP01000021">
    <property type="protein sequence ID" value="TEB30818.1"/>
    <property type="molecule type" value="Genomic_DNA"/>
</dbReference>
<accession>A0A4Y7TA57</accession>
<comment type="caution">
    <text evidence="2">The sequence shown here is derived from an EMBL/GenBank/DDBJ whole genome shotgun (WGS) entry which is preliminary data.</text>
</comment>
<evidence type="ECO:0000313" key="3">
    <source>
        <dbReference type="Proteomes" id="UP000298030"/>
    </source>
</evidence>
<feature type="transmembrane region" description="Helical" evidence="1">
    <location>
        <begin position="107"/>
        <end position="130"/>
    </location>
</feature>
<feature type="non-terminal residue" evidence="2">
    <location>
        <position position="1"/>
    </location>
</feature>
<feature type="non-terminal residue" evidence="2">
    <location>
        <position position="191"/>
    </location>
</feature>
<feature type="transmembrane region" description="Helical" evidence="1">
    <location>
        <begin position="75"/>
        <end position="95"/>
    </location>
</feature>
<dbReference type="OrthoDB" id="3254104at2759"/>
<keyword evidence="1" id="KW-1133">Transmembrane helix</keyword>
<feature type="transmembrane region" description="Helical" evidence="1">
    <location>
        <begin position="25"/>
        <end position="45"/>
    </location>
</feature>
<evidence type="ECO:0000256" key="1">
    <source>
        <dbReference type="SAM" id="Phobius"/>
    </source>
</evidence>
<evidence type="ECO:0000313" key="2">
    <source>
        <dbReference type="EMBL" id="TEB30818.1"/>
    </source>
</evidence>
<gene>
    <name evidence="2" type="ORF">FA13DRAFT_1595181</name>
</gene>